<accession>A0A8C6F8Q2</accession>
<evidence type="ECO:0000256" key="1">
    <source>
        <dbReference type="ARBA" id="ARBA00022729"/>
    </source>
</evidence>
<dbReference type="GO" id="GO:0009887">
    <property type="term" value="P:animal organ morphogenesis"/>
    <property type="evidence" value="ECO:0007669"/>
    <property type="project" value="TreeGrafter"/>
</dbReference>
<organism evidence="7 8">
    <name type="scientific">Monodon monoceros</name>
    <name type="common">Narwhal</name>
    <name type="synonym">Ceratodon monodon</name>
    <dbReference type="NCBI Taxonomy" id="40151"/>
    <lineage>
        <taxon>Eukaryota</taxon>
        <taxon>Metazoa</taxon>
        <taxon>Chordata</taxon>
        <taxon>Craniata</taxon>
        <taxon>Vertebrata</taxon>
        <taxon>Euteleostomi</taxon>
        <taxon>Mammalia</taxon>
        <taxon>Eutheria</taxon>
        <taxon>Laurasiatheria</taxon>
        <taxon>Artiodactyla</taxon>
        <taxon>Whippomorpha</taxon>
        <taxon>Cetacea</taxon>
        <taxon>Odontoceti</taxon>
        <taxon>Monodontidae</taxon>
        <taxon>Monodon</taxon>
    </lineage>
</organism>
<evidence type="ECO:0000259" key="6">
    <source>
        <dbReference type="PROSITE" id="PS51117"/>
    </source>
</evidence>
<dbReference type="Pfam" id="PF24973">
    <property type="entry name" value="EGF_LMN_ATRN"/>
    <property type="match status" value="1"/>
</dbReference>
<dbReference type="Pfam" id="PF00053">
    <property type="entry name" value="EGF_laminin"/>
    <property type="match status" value="1"/>
</dbReference>
<keyword evidence="8" id="KW-1185">Reference proteome</keyword>
<dbReference type="InterPro" id="IPR050440">
    <property type="entry name" value="Laminin/Netrin_ECM"/>
</dbReference>
<dbReference type="PROSITE" id="PS51117">
    <property type="entry name" value="LAMININ_NTER"/>
    <property type="match status" value="1"/>
</dbReference>
<proteinExistence type="predicted"/>
<dbReference type="InterPro" id="IPR002049">
    <property type="entry name" value="LE_dom"/>
</dbReference>
<evidence type="ECO:0000313" key="7">
    <source>
        <dbReference type="Ensembl" id="ENSMMNP00015017757.1"/>
    </source>
</evidence>
<dbReference type="CDD" id="cd00055">
    <property type="entry name" value="EGF_Lam"/>
    <property type="match status" value="2"/>
</dbReference>
<dbReference type="GO" id="GO:0043256">
    <property type="term" value="C:laminin complex"/>
    <property type="evidence" value="ECO:0007669"/>
    <property type="project" value="TreeGrafter"/>
</dbReference>
<name>A0A8C6F8Q2_MONMO</name>
<dbReference type="InterPro" id="IPR008211">
    <property type="entry name" value="Laminin_N"/>
</dbReference>
<dbReference type="Ensembl" id="ENSMMNT00015019518.1">
    <property type="protein sequence ID" value="ENSMMNP00015017757.1"/>
    <property type="gene ID" value="ENSMMNG00015013081.1"/>
</dbReference>
<dbReference type="PROSITE" id="PS01248">
    <property type="entry name" value="EGF_LAM_1"/>
    <property type="match status" value="1"/>
</dbReference>
<sequence length="434" mass="48302">MRRESEGGGGRMGSQLPPLSCFCHDQGLLSYMEAQDECNRGACRPPTSNLLVGCSAQLSASTCGLGGTQKYCILSYLEGEQKCLICDSRFPYDPHAQPNSHTTENVIPSFEPDGEEKWWQSENSLDHVSIRLDLEALFQFNQLILTFKVQMCRLAVPLSIYQMLDYGHTWRVFKYFAKDCATSFPNITSGQAHGVGDLLCDSKYSDIEPSTGVLGPSFEIENPYSPYVQDLVTLTNLRMSFTKLHILGDTLLGRTQNDSLDKYYYALYEMVAQEAVFAVATLANVVHGRCICQRSTDGPNCERCKDFFQDVPWRLAVGPLDSTCRACRCNGHPDRCHFDKTVYLASGSRRGYVCDGCRHNTEGQHCDRFRPLFYRDPLKAISDPYACIRESPVRPGGLAAGAYTDDSGNCSEFNQDGAMVSEEATCTCSVSSRK</sequence>
<dbReference type="GO" id="GO:0016477">
    <property type="term" value="P:cell migration"/>
    <property type="evidence" value="ECO:0007669"/>
    <property type="project" value="TreeGrafter"/>
</dbReference>
<reference evidence="7" key="1">
    <citation type="submission" date="2025-08" db="UniProtKB">
        <authorList>
            <consortium name="Ensembl"/>
        </authorList>
    </citation>
    <scope>IDENTIFICATION</scope>
</reference>
<dbReference type="Gene3D" id="2.10.25.10">
    <property type="entry name" value="Laminin"/>
    <property type="match status" value="1"/>
</dbReference>
<dbReference type="Pfam" id="PF00055">
    <property type="entry name" value="Laminin_N"/>
    <property type="match status" value="1"/>
</dbReference>
<keyword evidence="2" id="KW-0677">Repeat</keyword>
<evidence type="ECO:0000256" key="5">
    <source>
        <dbReference type="ARBA" id="ARBA00023292"/>
    </source>
</evidence>
<protein>
    <recommendedName>
        <fullName evidence="6">Laminin N-terminal domain-containing protein</fullName>
    </recommendedName>
</protein>
<evidence type="ECO:0000256" key="2">
    <source>
        <dbReference type="ARBA" id="ARBA00022737"/>
    </source>
</evidence>
<dbReference type="GO" id="GO:0034446">
    <property type="term" value="P:substrate adhesion-dependent cell spreading"/>
    <property type="evidence" value="ECO:0007669"/>
    <property type="project" value="TreeGrafter"/>
</dbReference>
<dbReference type="PANTHER" id="PTHR10574:SF279">
    <property type="entry name" value="LAMININ SUBUNIT BETA 4"/>
    <property type="match status" value="1"/>
</dbReference>
<dbReference type="InterPro" id="IPR056863">
    <property type="entry name" value="LMN_ATRN_NET-like_EGF"/>
</dbReference>
<evidence type="ECO:0000313" key="8">
    <source>
        <dbReference type="Proteomes" id="UP000694561"/>
    </source>
</evidence>
<dbReference type="GO" id="GO:0070831">
    <property type="term" value="P:basement membrane assembly"/>
    <property type="evidence" value="ECO:0007669"/>
    <property type="project" value="TreeGrafter"/>
</dbReference>
<dbReference type="GO" id="GO:0009888">
    <property type="term" value="P:tissue development"/>
    <property type="evidence" value="ECO:0007669"/>
    <property type="project" value="TreeGrafter"/>
</dbReference>
<evidence type="ECO:0000256" key="4">
    <source>
        <dbReference type="ARBA" id="ARBA00023180"/>
    </source>
</evidence>
<feature type="domain" description="Laminin N-terminal" evidence="6">
    <location>
        <begin position="39"/>
        <end position="275"/>
    </location>
</feature>
<evidence type="ECO:0000256" key="3">
    <source>
        <dbReference type="ARBA" id="ARBA00023157"/>
    </source>
</evidence>
<reference evidence="7" key="2">
    <citation type="submission" date="2025-09" db="UniProtKB">
        <authorList>
            <consortium name="Ensembl"/>
        </authorList>
    </citation>
    <scope>IDENTIFICATION</scope>
</reference>
<keyword evidence="4" id="KW-0325">Glycoprotein</keyword>
<keyword evidence="3" id="KW-1015">Disulfide bond</keyword>
<dbReference type="SUPFAM" id="SSF57196">
    <property type="entry name" value="EGF/Laminin"/>
    <property type="match status" value="2"/>
</dbReference>
<dbReference type="PANTHER" id="PTHR10574">
    <property type="entry name" value="NETRIN/LAMININ-RELATED"/>
    <property type="match status" value="1"/>
</dbReference>
<keyword evidence="5" id="KW-0424">Laminin EGF-like domain</keyword>
<dbReference type="GeneTree" id="ENSGT00940000162514"/>
<dbReference type="SMART" id="SM00180">
    <property type="entry name" value="EGF_Lam"/>
    <property type="match status" value="2"/>
</dbReference>
<dbReference type="Proteomes" id="UP000694561">
    <property type="component" value="Unplaced"/>
</dbReference>
<dbReference type="AlphaFoldDB" id="A0A8C6F8Q2"/>
<dbReference type="GO" id="GO:0007411">
    <property type="term" value="P:axon guidance"/>
    <property type="evidence" value="ECO:0007669"/>
    <property type="project" value="TreeGrafter"/>
</dbReference>
<dbReference type="Gene3D" id="2.60.120.260">
    <property type="entry name" value="Galactose-binding domain-like"/>
    <property type="match status" value="1"/>
</dbReference>
<dbReference type="SMART" id="SM00136">
    <property type="entry name" value="LamNT"/>
    <property type="match status" value="1"/>
</dbReference>
<keyword evidence="1" id="KW-0732">Signal</keyword>